<organism evidence="6 7">
    <name type="scientific">Ciona savignyi</name>
    <name type="common">Pacific transparent sea squirt</name>
    <dbReference type="NCBI Taxonomy" id="51511"/>
    <lineage>
        <taxon>Eukaryota</taxon>
        <taxon>Metazoa</taxon>
        <taxon>Chordata</taxon>
        <taxon>Tunicata</taxon>
        <taxon>Ascidiacea</taxon>
        <taxon>Phlebobranchia</taxon>
        <taxon>Cionidae</taxon>
        <taxon>Ciona</taxon>
    </lineage>
</organism>
<keyword evidence="7" id="KW-1185">Reference proteome</keyword>
<dbReference type="Gene3D" id="1.20.5.520">
    <property type="entry name" value="Single helix bin"/>
    <property type="match status" value="2"/>
</dbReference>
<evidence type="ECO:0000313" key="7">
    <source>
        <dbReference type="Proteomes" id="UP000007875"/>
    </source>
</evidence>
<evidence type="ECO:0000256" key="5">
    <source>
        <dbReference type="SAM" id="MobiDB-lite"/>
    </source>
</evidence>
<dbReference type="GO" id="GO:0007015">
    <property type="term" value="P:actin filament organization"/>
    <property type="evidence" value="ECO:0007669"/>
    <property type="project" value="InterPro"/>
</dbReference>
<dbReference type="GO" id="GO:0005856">
    <property type="term" value="C:cytoskeleton"/>
    <property type="evidence" value="ECO:0007669"/>
    <property type="project" value="UniProtKB-SubCell"/>
</dbReference>
<dbReference type="GO" id="GO:0003785">
    <property type="term" value="F:actin monomer binding"/>
    <property type="evidence" value="ECO:0007669"/>
    <property type="project" value="InterPro"/>
</dbReference>
<dbReference type="AlphaFoldDB" id="H2ZQC0"/>
<evidence type="ECO:0000256" key="1">
    <source>
        <dbReference type="ARBA" id="ARBA00004245"/>
    </source>
</evidence>
<dbReference type="PANTHER" id="PTHR12021">
    <property type="entry name" value="THYMOSIN BETA"/>
    <property type="match status" value="1"/>
</dbReference>
<dbReference type="InterPro" id="IPR001152">
    <property type="entry name" value="Beta-thymosin"/>
</dbReference>
<reference evidence="6" key="3">
    <citation type="submission" date="2025-09" db="UniProtKB">
        <authorList>
            <consortium name="Ensembl"/>
        </authorList>
    </citation>
    <scope>IDENTIFICATION</scope>
</reference>
<reference evidence="6" key="2">
    <citation type="submission" date="2025-08" db="UniProtKB">
        <authorList>
            <consortium name="Ensembl"/>
        </authorList>
    </citation>
    <scope>IDENTIFICATION</scope>
</reference>
<evidence type="ECO:0000256" key="2">
    <source>
        <dbReference type="ARBA" id="ARBA00009511"/>
    </source>
</evidence>
<dbReference type="Ensembl" id="ENSCSAVT00000019999.1">
    <property type="protein sequence ID" value="ENSCSAVP00000019786.1"/>
    <property type="gene ID" value="ENSCSAVG00000011612.1"/>
</dbReference>
<sequence>MPDRPDLGQIEVFNKGDLKSTETREKSGAVEGFAQEKTMQEIGQFQKDKLKHAETDVKQKLPTQQELTRKNRTNSKDGCSENRELLFRHLLFLTKFMTYALVIVNVSRDFHVKFISNIHHDCGLTNNPLAPTDGINGM</sequence>
<feature type="region of interest" description="Disordered" evidence="5">
    <location>
        <begin position="53"/>
        <end position="79"/>
    </location>
</feature>
<accession>H2ZQC0</accession>
<protein>
    <recommendedName>
        <fullName evidence="8">Thymosin beta</fullName>
    </recommendedName>
</protein>
<dbReference type="GO" id="GO:0030334">
    <property type="term" value="P:regulation of cell migration"/>
    <property type="evidence" value="ECO:0007669"/>
    <property type="project" value="TreeGrafter"/>
</dbReference>
<dbReference type="Proteomes" id="UP000007875">
    <property type="component" value="Unassembled WGS sequence"/>
</dbReference>
<name>H2ZQC0_CIOSA</name>
<dbReference type="PANTHER" id="PTHR12021:SF26">
    <property type="entry name" value="THYMOSIN BETA"/>
    <property type="match status" value="1"/>
</dbReference>
<comment type="similarity">
    <text evidence="2">Belongs to the thymosin beta family.</text>
</comment>
<reference evidence="7" key="1">
    <citation type="submission" date="2003-08" db="EMBL/GenBank/DDBJ databases">
        <authorList>
            <person name="Birren B."/>
            <person name="Nusbaum C."/>
            <person name="Abebe A."/>
            <person name="Abouelleil A."/>
            <person name="Adekoya E."/>
            <person name="Ait-zahra M."/>
            <person name="Allen N."/>
            <person name="Allen T."/>
            <person name="An P."/>
            <person name="Anderson M."/>
            <person name="Anderson S."/>
            <person name="Arachchi H."/>
            <person name="Armbruster J."/>
            <person name="Bachantsang P."/>
            <person name="Baldwin J."/>
            <person name="Barry A."/>
            <person name="Bayul T."/>
            <person name="Blitshsteyn B."/>
            <person name="Bloom T."/>
            <person name="Blye J."/>
            <person name="Boguslavskiy L."/>
            <person name="Borowsky M."/>
            <person name="Boukhgalter B."/>
            <person name="Brunache A."/>
            <person name="Butler J."/>
            <person name="Calixte N."/>
            <person name="Calvo S."/>
            <person name="Camarata J."/>
            <person name="Campo K."/>
            <person name="Chang J."/>
            <person name="Cheshatsang Y."/>
            <person name="Citroen M."/>
            <person name="Collymore A."/>
            <person name="Considine T."/>
            <person name="Cook A."/>
            <person name="Cooke P."/>
            <person name="Corum B."/>
            <person name="Cuomo C."/>
            <person name="David R."/>
            <person name="Dawoe T."/>
            <person name="Degray S."/>
            <person name="Dodge S."/>
            <person name="Dooley K."/>
            <person name="Dorje P."/>
            <person name="Dorjee K."/>
            <person name="Dorris L."/>
            <person name="Duffey N."/>
            <person name="Dupes A."/>
            <person name="Elkins T."/>
            <person name="Engels R."/>
            <person name="Erickson J."/>
            <person name="Farina A."/>
            <person name="Faro S."/>
            <person name="Ferreira P."/>
            <person name="Fischer H."/>
            <person name="Fitzgerald M."/>
            <person name="Foley K."/>
            <person name="Gage D."/>
            <person name="Galagan J."/>
            <person name="Gearin G."/>
            <person name="Gnerre S."/>
            <person name="Gnirke A."/>
            <person name="Goyette A."/>
            <person name="Graham J."/>
            <person name="Grandbois E."/>
            <person name="Gyaltsen K."/>
            <person name="Hafez N."/>
            <person name="Hagopian D."/>
            <person name="Hagos B."/>
            <person name="Hall J."/>
            <person name="Hatcher B."/>
            <person name="Heller A."/>
            <person name="Higgins H."/>
            <person name="Honan T."/>
            <person name="Horn A."/>
            <person name="Houde N."/>
            <person name="Hughes L."/>
            <person name="Hulme W."/>
            <person name="Husby E."/>
            <person name="Iliev I."/>
            <person name="Jaffe D."/>
            <person name="Jones C."/>
            <person name="Kamal M."/>
            <person name="Kamat A."/>
            <person name="Kamvysselis M."/>
            <person name="Karlsson E."/>
            <person name="Kells C."/>
            <person name="Kieu A."/>
            <person name="Kisner P."/>
            <person name="Kodira C."/>
            <person name="Kulbokas E."/>
            <person name="Labutti K."/>
            <person name="Lama D."/>
            <person name="Landers T."/>
            <person name="Leger J."/>
            <person name="Levine S."/>
            <person name="Lewis D."/>
            <person name="Lewis T."/>
            <person name="Lindblad-toh K."/>
            <person name="Liu X."/>
            <person name="Lokyitsang T."/>
            <person name="Lokyitsang Y."/>
            <person name="Lucien O."/>
            <person name="Lui A."/>
            <person name="Ma L.J."/>
            <person name="Mabbitt R."/>
            <person name="Macdonald J."/>
            <person name="Maclean C."/>
            <person name="Major J."/>
            <person name="Manning J."/>
            <person name="Marabella R."/>
            <person name="Maru K."/>
            <person name="Matthews C."/>
            <person name="Mauceli E."/>
            <person name="Mccarthy M."/>
            <person name="Mcdonough S."/>
            <person name="Mcghee T."/>
            <person name="Meldrim J."/>
            <person name="Meneus L."/>
            <person name="Mesirov J."/>
            <person name="Mihalev A."/>
            <person name="Mihova T."/>
            <person name="Mikkelsen T."/>
            <person name="Mlenga V."/>
            <person name="Moru K."/>
            <person name="Mozes J."/>
            <person name="Mulrain L."/>
            <person name="Munson G."/>
            <person name="Naylor J."/>
            <person name="Newes C."/>
            <person name="Nguyen C."/>
            <person name="Nguyen N."/>
            <person name="Nguyen T."/>
            <person name="Nicol R."/>
            <person name="Nielsen C."/>
            <person name="Nizzari M."/>
            <person name="Norbu C."/>
            <person name="Norbu N."/>
            <person name="O'donnell P."/>
            <person name="Okoawo O."/>
            <person name="O'leary S."/>
            <person name="Omotosho B."/>
            <person name="O'neill K."/>
            <person name="Osman S."/>
            <person name="Parker S."/>
            <person name="Perrin D."/>
            <person name="Phunkhang P."/>
            <person name="Piqani B."/>
            <person name="Purcell S."/>
            <person name="Rachupka T."/>
            <person name="Ramasamy U."/>
            <person name="Rameau R."/>
            <person name="Ray V."/>
            <person name="Raymond C."/>
            <person name="Retta R."/>
            <person name="Richardson S."/>
            <person name="Rise C."/>
            <person name="Rodriguez J."/>
            <person name="Rogers J."/>
            <person name="Rogov P."/>
            <person name="Rutman M."/>
            <person name="Schupbach R."/>
            <person name="Seaman C."/>
            <person name="Settipalli S."/>
            <person name="Sharpe T."/>
            <person name="Sheridan J."/>
            <person name="Sherpa N."/>
            <person name="Shi J."/>
            <person name="Smirnov S."/>
            <person name="Smith C."/>
            <person name="Sougnez C."/>
            <person name="Spencer B."/>
            <person name="Stalker J."/>
            <person name="Stange-thomann N."/>
            <person name="Stavropoulos S."/>
            <person name="Stetson K."/>
            <person name="Stone C."/>
            <person name="Stone S."/>
            <person name="Stubbs M."/>
            <person name="Talamas J."/>
            <person name="Tchuinga P."/>
            <person name="Tenzing P."/>
            <person name="Tesfaye S."/>
            <person name="Theodore J."/>
            <person name="Thoulutsang Y."/>
            <person name="Topham K."/>
            <person name="Towey S."/>
            <person name="Tsamla T."/>
            <person name="Tsomo N."/>
            <person name="Vallee D."/>
            <person name="Vassiliev H."/>
            <person name="Venkataraman V."/>
            <person name="Vinson J."/>
            <person name="Vo A."/>
            <person name="Wade C."/>
            <person name="Wang S."/>
            <person name="Wangchuk T."/>
            <person name="Wangdi T."/>
            <person name="Whittaker C."/>
            <person name="Wilkinson J."/>
            <person name="Wu Y."/>
            <person name="Wyman D."/>
            <person name="Yadav S."/>
            <person name="Yang S."/>
            <person name="Yang X."/>
            <person name="Yeager S."/>
            <person name="Yee E."/>
            <person name="Young G."/>
            <person name="Zainoun J."/>
            <person name="Zembeck L."/>
            <person name="Zimmer A."/>
            <person name="Zody M."/>
            <person name="Lander E."/>
        </authorList>
    </citation>
    <scope>NUCLEOTIDE SEQUENCE [LARGE SCALE GENOMIC DNA]</scope>
</reference>
<evidence type="ECO:0000313" key="6">
    <source>
        <dbReference type="Ensembl" id="ENSCSAVP00000019786.1"/>
    </source>
</evidence>
<dbReference type="InterPro" id="IPR038386">
    <property type="entry name" value="Beta-thymosin_sf"/>
</dbReference>
<dbReference type="GO" id="GO:0005737">
    <property type="term" value="C:cytoplasm"/>
    <property type="evidence" value="ECO:0007669"/>
    <property type="project" value="TreeGrafter"/>
</dbReference>
<evidence type="ECO:0000256" key="3">
    <source>
        <dbReference type="ARBA" id="ARBA00022490"/>
    </source>
</evidence>
<evidence type="ECO:0008006" key="8">
    <source>
        <dbReference type="Google" id="ProtNLM"/>
    </source>
</evidence>
<evidence type="ECO:0000256" key="4">
    <source>
        <dbReference type="ARBA" id="ARBA00023212"/>
    </source>
</evidence>
<proteinExistence type="inferred from homology"/>
<dbReference type="HOGENOM" id="CLU_1854516_0_0_1"/>
<dbReference type="Pfam" id="PF01290">
    <property type="entry name" value="Thymosin"/>
    <property type="match status" value="2"/>
</dbReference>
<comment type="subcellular location">
    <subcellularLocation>
        <location evidence="1">Cytoplasm</location>
        <location evidence="1">Cytoskeleton</location>
    </subcellularLocation>
</comment>
<dbReference type="InParanoid" id="H2ZQC0"/>
<keyword evidence="3" id="KW-0963">Cytoplasm</keyword>
<keyword evidence="4" id="KW-0206">Cytoskeleton</keyword>